<dbReference type="InterPro" id="IPR043129">
    <property type="entry name" value="ATPase_NBD"/>
</dbReference>
<comment type="caution">
    <text evidence="5">The sequence shown here is derived from an EMBL/GenBank/DDBJ whole genome shotgun (WGS) entry which is preliminary data.</text>
</comment>
<keyword evidence="4" id="KW-1133">Transmembrane helix</keyword>
<dbReference type="Gene3D" id="3.90.640.10">
    <property type="entry name" value="Actin, Chain A, domain 4"/>
    <property type="match status" value="1"/>
</dbReference>
<dbReference type="InterPro" id="IPR013126">
    <property type="entry name" value="Hsp_70_fam"/>
</dbReference>
<feature type="transmembrane region" description="Helical" evidence="4">
    <location>
        <begin position="590"/>
        <end position="609"/>
    </location>
</feature>
<organism evidence="5 6">
    <name type="scientific">Micromonospora palomenae</name>
    <dbReference type="NCBI Taxonomy" id="1461247"/>
    <lineage>
        <taxon>Bacteria</taxon>
        <taxon>Bacillati</taxon>
        <taxon>Actinomycetota</taxon>
        <taxon>Actinomycetes</taxon>
        <taxon>Micromonosporales</taxon>
        <taxon>Micromonosporaceae</taxon>
        <taxon>Micromonospora</taxon>
    </lineage>
</organism>
<dbReference type="AlphaFoldDB" id="A0A561WWG7"/>
<sequence>MRPGEARLAIDCGSATTTAVVAWPDGRWFPLQFDGGPALPSAVYLSDDGNILTGQRAWQAAAAEPRRFIPAPRRSAEQTLTVAGTEVDALDLVVATLRRVAGEAQQAVGVAVEDVRVVVPAGWGPRRRTWMRHAAHRAGLPQPRLVEAPVAVAGQLLTEGVQLPVGAFFVVCDVGATAEVSVLRRGPAGFEVLATLTDLDAGGSAIDDALMAMLVPAATGRNGEQADRWGLTASVQAGKHALAHHPAVTVPLPGGPAAVVNAALLEQAARPALDRVAELTVEAIAAAEVDRAHVVSIFCAGGVAHMPLLAKTLNAATGISPVVAADPDLAAVRGAADVGAVVVGGGAVAPETAVVPPVRRAVAIAVPGFASLALVAQFLLTPEWMGGILGVIPATAMLNWGELALAAVFALIACLGAGTVIASAIAARNSTEPSPPGAQTGTGILAAASMGSAIAGMYAVVGSLYIETAVGPFLRWALLPIAPIIAVAAVLALVAARQWRTPDGGWSQLLAFPTSSVVTAAAGMLCIQYSLTADRWPNMILFIDITGRLGGLLLGAGTIMAIVRQPLLRLILGAPMAVITAALVSPRATGILGVIYAIAVAMWWIRQLWTRILRPHPHPHT</sequence>
<name>A0A561WWG7_9ACTN</name>
<keyword evidence="1" id="KW-0547">Nucleotide-binding</keyword>
<evidence type="ECO:0000313" key="6">
    <source>
        <dbReference type="Proteomes" id="UP000319927"/>
    </source>
</evidence>
<evidence type="ECO:0000256" key="4">
    <source>
        <dbReference type="SAM" id="Phobius"/>
    </source>
</evidence>
<dbReference type="RefSeq" id="WP_154937188.1">
    <property type="nucleotide sequence ID" value="NZ_VIXA01000001.1"/>
</dbReference>
<keyword evidence="4" id="KW-0812">Transmembrane</keyword>
<gene>
    <name evidence="5" type="ORF">FHX75_111363</name>
</gene>
<evidence type="ECO:0000256" key="1">
    <source>
        <dbReference type="ARBA" id="ARBA00022741"/>
    </source>
</evidence>
<accession>A0A561WWG7</accession>
<keyword evidence="4" id="KW-0472">Membrane</keyword>
<evidence type="ECO:0000256" key="2">
    <source>
        <dbReference type="ARBA" id="ARBA00022840"/>
    </source>
</evidence>
<evidence type="ECO:0000313" key="5">
    <source>
        <dbReference type="EMBL" id="TWG28212.1"/>
    </source>
</evidence>
<reference evidence="5 6" key="1">
    <citation type="submission" date="2019-06" db="EMBL/GenBank/DDBJ databases">
        <title>Sequencing the genomes of 1000 actinobacteria strains.</title>
        <authorList>
            <person name="Klenk H.-P."/>
        </authorList>
    </citation>
    <scope>NUCLEOTIDE SEQUENCE [LARGE SCALE GENOMIC DNA]</scope>
    <source>
        <strain evidence="5 6">DSM 102131</strain>
    </source>
</reference>
<dbReference type="OrthoDB" id="3285153at2"/>
<feature type="transmembrane region" description="Helical" evidence="4">
    <location>
        <begin position="438"/>
        <end position="461"/>
    </location>
</feature>
<dbReference type="PANTHER" id="PTHR42749:SF1">
    <property type="entry name" value="CELL SHAPE-DETERMINING PROTEIN MREB"/>
    <property type="match status" value="1"/>
</dbReference>
<dbReference type="GO" id="GO:0140662">
    <property type="term" value="F:ATP-dependent protein folding chaperone"/>
    <property type="evidence" value="ECO:0007669"/>
    <property type="project" value="InterPro"/>
</dbReference>
<dbReference type="GO" id="GO:0005524">
    <property type="term" value="F:ATP binding"/>
    <property type="evidence" value="ECO:0007669"/>
    <property type="project" value="UniProtKB-KW"/>
</dbReference>
<feature type="transmembrane region" description="Helical" evidence="4">
    <location>
        <begin position="400"/>
        <end position="426"/>
    </location>
</feature>
<protein>
    <submittedName>
        <fullName evidence="5">Hsp70 protein</fullName>
    </submittedName>
</protein>
<dbReference type="Proteomes" id="UP000319927">
    <property type="component" value="Unassembled WGS sequence"/>
</dbReference>
<evidence type="ECO:0000256" key="3">
    <source>
        <dbReference type="ARBA" id="ARBA00023186"/>
    </source>
</evidence>
<proteinExistence type="predicted"/>
<dbReference type="SUPFAM" id="SSF53067">
    <property type="entry name" value="Actin-like ATPase domain"/>
    <property type="match status" value="2"/>
</dbReference>
<dbReference type="Gene3D" id="3.30.420.40">
    <property type="match status" value="2"/>
</dbReference>
<feature type="transmembrane region" description="Helical" evidence="4">
    <location>
        <begin position="473"/>
        <end position="496"/>
    </location>
</feature>
<feature type="transmembrane region" description="Helical" evidence="4">
    <location>
        <begin position="361"/>
        <end position="380"/>
    </location>
</feature>
<feature type="transmembrane region" description="Helical" evidence="4">
    <location>
        <begin position="508"/>
        <end position="530"/>
    </location>
</feature>
<keyword evidence="6" id="KW-1185">Reference proteome</keyword>
<dbReference type="PANTHER" id="PTHR42749">
    <property type="entry name" value="CELL SHAPE-DETERMINING PROTEIN MREB"/>
    <property type="match status" value="1"/>
</dbReference>
<dbReference type="Pfam" id="PF00012">
    <property type="entry name" value="HSP70"/>
    <property type="match status" value="1"/>
</dbReference>
<keyword evidence="3" id="KW-0143">Chaperone</keyword>
<keyword evidence="2" id="KW-0067">ATP-binding</keyword>
<dbReference type="EMBL" id="VIXA01000001">
    <property type="protein sequence ID" value="TWG28212.1"/>
    <property type="molecule type" value="Genomic_DNA"/>
</dbReference>